<keyword evidence="6" id="KW-1185">Reference proteome</keyword>
<comment type="cofactor">
    <cofactor evidence="1">
        <name>Mg(2+)</name>
        <dbReference type="ChEBI" id="CHEBI:18420"/>
    </cofactor>
</comment>
<name>A0A109BK06_HYPSL</name>
<dbReference type="InterPro" id="IPR000086">
    <property type="entry name" value="NUDIX_hydrolase_dom"/>
</dbReference>
<evidence type="ECO:0000313" key="6">
    <source>
        <dbReference type="Proteomes" id="UP000059074"/>
    </source>
</evidence>
<evidence type="ECO:0000256" key="1">
    <source>
        <dbReference type="ARBA" id="ARBA00001946"/>
    </source>
</evidence>
<dbReference type="PANTHER" id="PTHR43046:SF14">
    <property type="entry name" value="MUTT_NUDIX FAMILY PROTEIN"/>
    <property type="match status" value="1"/>
</dbReference>
<organism evidence="5 6">
    <name type="scientific">Hyphomicrobium sulfonivorans</name>
    <dbReference type="NCBI Taxonomy" id="121290"/>
    <lineage>
        <taxon>Bacteria</taxon>
        <taxon>Pseudomonadati</taxon>
        <taxon>Pseudomonadota</taxon>
        <taxon>Alphaproteobacteria</taxon>
        <taxon>Hyphomicrobiales</taxon>
        <taxon>Hyphomicrobiaceae</taxon>
        <taxon>Hyphomicrobium</taxon>
    </lineage>
</organism>
<dbReference type="EMBL" id="LMTR01000033">
    <property type="protein sequence ID" value="KWT70238.1"/>
    <property type="molecule type" value="Genomic_DNA"/>
</dbReference>
<dbReference type="STRING" id="121290.APY04_1063"/>
<feature type="domain" description="Nudix hydrolase" evidence="4">
    <location>
        <begin position="22"/>
        <end position="147"/>
    </location>
</feature>
<dbReference type="SUPFAM" id="SSF55811">
    <property type="entry name" value="Nudix"/>
    <property type="match status" value="1"/>
</dbReference>
<reference evidence="5 6" key="1">
    <citation type="submission" date="2015-10" db="EMBL/GenBank/DDBJ databases">
        <title>Transcriptomic analysis of a linuron degrading triple-species bacterial consortium.</title>
        <authorList>
            <person name="Albers P."/>
        </authorList>
    </citation>
    <scope>NUCLEOTIDE SEQUENCE [LARGE SCALE GENOMIC DNA]</scope>
    <source>
        <strain evidence="5 6">WDL6</strain>
    </source>
</reference>
<dbReference type="InterPro" id="IPR015797">
    <property type="entry name" value="NUDIX_hydrolase-like_dom_sf"/>
</dbReference>
<proteinExistence type="inferred from homology"/>
<dbReference type="InterPro" id="IPR020476">
    <property type="entry name" value="Nudix_hydrolase"/>
</dbReference>
<keyword evidence="2 3" id="KW-0378">Hydrolase</keyword>
<dbReference type="PROSITE" id="PS00893">
    <property type="entry name" value="NUDIX_BOX"/>
    <property type="match status" value="1"/>
</dbReference>
<accession>A0A109BK06</accession>
<sequence length="155" mass="17410">MNDAAKYVLKKALQRYWRLTRGMTLGAQGVLIDPQGRIVLIRHTYVQGWRFPGGGVEHGETIVEALRRELREETGAEITAEPELFGIYSSAPVFPNDHVALYLVRNWQRDRVPAPNHEIAEHGLFAPDDLPADVSDGTARRIAEIFVGAPQSTHW</sequence>
<dbReference type="PRINTS" id="PR00502">
    <property type="entry name" value="NUDIXFAMILY"/>
</dbReference>
<dbReference type="PANTHER" id="PTHR43046">
    <property type="entry name" value="GDP-MANNOSE MANNOSYL HYDROLASE"/>
    <property type="match status" value="1"/>
</dbReference>
<protein>
    <submittedName>
        <fullName evidence="5">MutT/nudix family protein</fullName>
    </submittedName>
</protein>
<dbReference type="CDD" id="cd04680">
    <property type="entry name" value="NUDIX_Hydrolase"/>
    <property type="match status" value="1"/>
</dbReference>
<dbReference type="Gene3D" id="3.90.79.10">
    <property type="entry name" value="Nucleoside Triphosphate Pyrophosphohydrolase"/>
    <property type="match status" value="1"/>
</dbReference>
<evidence type="ECO:0000256" key="3">
    <source>
        <dbReference type="RuleBase" id="RU003476"/>
    </source>
</evidence>
<evidence type="ECO:0000259" key="4">
    <source>
        <dbReference type="PROSITE" id="PS51462"/>
    </source>
</evidence>
<dbReference type="Pfam" id="PF00293">
    <property type="entry name" value="NUDIX"/>
    <property type="match status" value="1"/>
</dbReference>
<gene>
    <name evidence="5" type="ORF">APY04_1063</name>
</gene>
<dbReference type="GO" id="GO:0016787">
    <property type="term" value="F:hydrolase activity"/>
    <property type="evidence" value="ECO:0007669"/>
    <property type="project" value="UniProtKB-KW"/>
</dbReference>
<dbReference type="AlphaFoldDB" id="A0A109BK06"/>
<dbReference type="Proteomes" id="UP000059074">
    <property type="component" value="Unassembled WGS sequence"/>
</dbReference>
<comment type="caution">
    <text evidence="5">The sequence shown here is derived from an EMBL/GenBank/DDBJ whole genome shotgun (WGS) entry which is preliminary data.</text>
</comment>
<dbReference type="PROSITE" id="PS51462">
    <property type="entry name" value="NUDIX"/>
    <property type="match status" value="1"/>
</dbReference>
<evidence type="ECO:0000313" key="5">
    <source>
        <dbReference type="EMBL" id="KWT70238.1"/>
    </source>
</evidence>
<dbReference type="InterPro" id="IPR020084">
    <property type="entry name" value="NUDIX_hydrolase_CS"/>
</dbReference>
<dbReference type="PATRIC" id="fig|121290.4.peg.2263"/>
<comment type="similarity">
    <text evidence="3">Belongs to the Nudix hydrolase family.</text>
</comment>
<evidence type="ECO:0000256" key="2">
    <source>
        <dbReference type="ARBA" id="ARBA00022801"/>
    </source>
</evidence>